<dbReference type="PANTHER" id="PTHR12916:SF4">
    <property type="entry name" value="UNINFLATABLE, ISOFORM C"/>
    <property type="match status" value="1"/>
</dbReference>
<dbReference type="Pfam" id="PF07645">
    <property type="entry name" value="EGF_CA"/>
    <property type="match status" value="1"/>
</dbReference>
<keyword evidence="5" id="KW-0325">Glycoprotein</keyword>
<keyword evidence="2 7" id="KW-0732">Signal</keyword>
<dbReference type="CDD" id="cd00054">
    <property type="entry name" value="EGF_CA"/>
    <property type="match status" value="4"/>
</dbReference>
<dbReference type="GO" id="GO:0005509">
    <property type="term" value="F:calcium ion binding"/>
    <property type="evidence" value="ECO:0007669"/>
    <property type="project" value="InterPro"/>
</dbReference>
<dbReference type="OrthoDB" id="283575at2759"/>
<dbReference type="AlphaFoldDB" id="A0A443SJ36"/>
<dbReference type="SMART" id="SM00179">
    <property type="entry name" value="EGF_CA"/>
    <property type="match status" value="4"/>
</dbReference>
<dbReference type="VEuPathDB" id="VectorBase:LDEU004505"/>
<feature type="signal peptide" evidence="7">
    <location>
        <begin position="1"/>
        <end position="26"/>
    </location>
</feature>
<evidence type="ECO:0000256" key="4">
    <source>
        <dbReference type="ARBA" id="ARBA00023157"/>
    </source>
</evidence>
<dbReference type="PROSITE" id="PS00010">
    <property type="entry name" value="ASX_HYDROXYL"/>
    <property type="match status" value="2"/>
</dbReference>
<feature type="disulfide bond" evidence="6">
    <location>
        <begin position="169"/>
        <end position="178"/>
    </location>
</feature>
<dbReference type="Proteomes" id="UP000288716">
    <property type="component" value="Unassembled WGS sequence"/>
</dbReference>
<evidence type="ECO:0000256" key="7">
    <source>
        <dbReference type="SAM" id="SignalP"/>
    </source>
</evidence>
<evidence type="ECO:0000256" key="3">
    <source>
        <dbReference type="ARBA" id="ARBA00022737"/>
    </source>
</evidence>
<feature type="disulfide bond" evidence="6">
    <location>
        <begin position="130"/>
        <end position="139"/>
    </location>
</feature>
<evidence type="ECO:0000256" key="2">
    <source>
        <dbReference type="ARBA" id="ARBA00022729"/>
    </source>
</evidence>
<dbReference type="SMART" id="SM00181">
    <property type="entry name" value="EGF"/>
    <property type="match status" value="5"/>
</dbReference>
<dbReference type="FunFam" id="2.10.25.10:FF:000472">
    <property type="entry name" value="Uncharacterized protein, isoform A"/>
    <property type="match status" value="1"/>
</dbReference>
<keyword evidence="1 6" id="KW-0245">EGF-like domain</keyword>
<protein>
    <recommendedName>
        <fullName evidence="8">EGF-like domain-containing protein</fullName>
    </recommendedName>
</protein>
<dbReference type="PROSITE" id="PS01187">
    <property type="entry name" value="EGF_CA"/>
    <property type="match status" value="1"/>
</dbReference>
<evidence type="ECO:0000259" key="8">
    <source>
        <dbReference type="PROSITE" id="PS50026"/>
    </source>
</evidence>
<dbReference type="InterPro" id="IPR001881">
    <property type="entry name" value="EGF-like_Ca-bd_dom"/>
</dbReference>
<dbReference type="GO" id="GO:0007219">
    <property type="term" value="P:Notch signaling pathway"/>
    <property type="evidence" value="ECO:0007669"/>
    <property type="project" value="TreeGrafter"/>
</dbReference>
<feature type="domain" description="EGF-like" evidence="8">
    <location>
        <begin position="142"/>
        <end position="179"/>
    </location>
</feature>
<keyword evidence="3" id="KW-0677">Repeat</keyword>
<feature type="disulfide bond" evidence="6">
    <location>
        <begin position="247"/>
        <end position="256"/>
    </location>
</feature>
<feature type="disulfide bond" evidence="6">
    <location>
        <begin position="228"/>
        <end position="245"/>
    </location>
</feature>
<feature type="domain" description="EGF-like" evidence="8">
    <location>
        <begin position="102"/>
        <end position="140"/>
    </location>
</feature>
<dbReference type="PROSITE" id="PS01186">
    <property type="entry name" value="EGF_2"/>
    <property type="match status" value="4"/>
</dbReference>
<dbReference type="FunFam" id="2.10.25.10:FF:000031">
    <property type="entry name" value="neurogenic locus notch homolog protein 3"/>
    <property type="match status" value="1"/>
</dbReference>
<evidence type="ECO:0000256" key="5">
    <source>
        <dbReference type="ARBA" id="ARBA00023180"/>
    </source>
</evidence>
<dbReference type="InterPro" id="IPR049883">
    <property type="entry name" value="NOTCH1_EGF-like"/>
</dbReference>
<dbReference type="STRING" id="299467.A0A443SJ36"/>
<feature type="disulfide bond" evidence="6">
    <location>
        <begin position="207"/>
        <end position="216"/>
    </location>
</feature>
<feature type="domain" description="EGF-like" evidence="8">
    <location>
        <begin position="219"/>
        <end position="257"/>
    </location>
</feature>
<dbReference type="EMBL" id="NCKV01001947">
    <property type="protein sequence ID" value="RWS27536.1"/>
    <property type="molecule type" value="Genomic_DNA"/>
</dbReference>
<evidence type="ECO:0000313" key="10">
    <source>
        <dbReference type="Proteomes" id="UP000288716"/>
    </source>
</evidence>
<dbReference type="Pfam" id="PF00008">
    <property type="entry name" value="EGF"/>
    <property type="match status" value="3"/>
</dbReference>
<feature type="chain" id="PRO_5019146088" description="EGF-like domain-containing protein" evidence="7">
    <location>
        <begin position="27"/>
        <end position="336"/>
    </location>
</feature>
<keyword evidence="4 6" id="KW-1015">Disulfide bond</keyword>
<comment type="caution">
    <text evidence="6">Lacks conserved residue(s) required for the propagation of feature annotation.</text>
</comment>
<dbReference type="Gene3D" id="2.10.25.10">
    <property type="entry name" value="Laminin"/>
    <property type="match status" value="5"/>
</dbReference>
<reference evidence="9 10" key="1">
    <citation type="journal article" date="2018" name="Gigascience">
        <title>Genomes of trombidid mites reveal novel predicted allergens and laterally-transferred genes associated with secondary metabolism.</title>
        <authorList>
            <person name="Dong X."/>
            <person name="Chaisiri K."/>
            <person name="Xia D."/>
            <person name="Armstrong S.D."/>
            <person name="Fang Y."/>
            <person name="Donnelly M.J."/>
            <person name="Kadowaki T."/>
            <person name="McGarry J.W."/>
            <person name="Darby A.C."/>
            <person name="Makepeace B.L."/>
        </authorList>
    </citation>
    <scope>NUCLEOTIDE SEQUENCE [LARGE SCALE GENOMIC DNA]</scope>
    <source>
        <strain evidence="9">UoL-UT</strain>
    </source>
</reference>
<evidence type="ECO:0000256" key="1">
    <source>
        <dbReference type="ARBA" id="ARBA00022536"/>
    </source>
</evidence>
<feature type="domain" description="EGF-like" evidence="8">
    <location>
        <begin position="181"/>
        <end position="217"/>
    </location>
</feature>
<dbReference type="GO" id="GO:0005112">
    <property type="term" value="F:Notch binding"/>
    <property type="evidence" value="ECO:0007669"/>
    <property type="project" value="TreeGrafter"/>
</dbReference>
<dbReference type="SUPFAM" id="SSF57196">
    <property type="entry name" value="EGF/Laminin"/>
    <property type="match status" value="5"/>
</dbReference>
<proteinExistence type="predicted"/>
<evidence type="ECO:0000313" key="9">
    <source>
        <dbReference type="EMBL" id="RWS27536.1"/>
    </source>
</evidence>
<name>A0A443SJ36_9ACAR</name>
<dbReference type="Pfam" id="PF21700">
    <property type="entry name" value="EGF_DL_JAG"/>
    <property type="match status" value="1"/>
</dbReference>
<organism evidence="9 10">
    <name type="scientific">Leptotrombidium deliense</name>
    <dbReference type="NCBI Taxonomy" id="299467"/>
    <lineage>
        <taxon>Eukaryota</taxon>
        <taxon>Metazoa</taxon>
        <taxon>Ecdysozoa</taxon>
        <taxon>Arthropoda</taxon>
        <taxon>Chelicerata</taxon>
        <taxon>Arachnida</taxon>
        <taxon>Acari</taxon>
        <taxon>Acariformes</taxon>
        <taxon>Trombidiformes</taxon>
        <taxon>Prostigmata</taxon>
        <taxon>Anystina</taxon>
        <taxon>Parasitengona</taxon>
        <taxon>Trombiculoidea</taxon>
        <taxon>Trombiculidae</taxon>
        <taxon>Leptotrombidium</taxon>
    </lineage>
</organism>
<dbReference type="PANTHER" id="PTHR12916">
    <property type="entry name" value="CYTOCHROME C OXIDASE POLYPEPTIDE VIC-2"/>
    <property type="match status" value="1"/>
</dbReference>
<gene>
    <name evidence="9" type="ORF">B4U80_09429</name>
</gene>
<dbReference type="InterPro" id="IPR000152">
    <property type="entry name" value="EGF-type_Asp/Asn_hydroxyl_site"/>
</dbReference>
<dbReference type="InterPro" id="IPR018097">
    <property type="entry name" value="EGF_Ca-bd_CS"/>
</dbReference>
<keyword evidence="10" id="KW-1185">Reference proteome</keyword>
<dbReference type="PROSITE" id="PS00022">
    <property type="entry name" value="EGF_1"/>
    <property type="match status" value="4"/>
</dbReference>
<dbReference type="FunFam" id="2.10.25.10:FF:000063">
    <property type="entry name" value="Slit guidance ligand 2"/>
    <property type="match status" value="1"/>
</dbReference>
<comment type="caution">
    <text evidence="9">The sequence shown here is derived from an EMBL/GenBank/DDBJ whole genome shotgun (WGS) entry which is preliminary data.</text>
</comment>
<dbReference type="FunFam" id="2.10.25.10:FF:000294">
    <property type="entry name" value="Delta-like protein"/>
    <property type="match status" value="1"/>
</dbReference>
<evidence type="ECO:0000256" key="6">
    <source>
        <dbReference type="PROSITE-ProRule" id="PRU00076"/>
    </source>
</evidence>
<dbReference type="InterPro" id="IPR000742">
    <property type="entry name" value="EGF"/>
</dbReference>
<dbReference type="PROSITE" id="PS50026">
    <property type="entry name" value="EGF_3"/>
    <property type="match status" value="5"/>
</dbReference>
<accession>A0A443SJ36</accession>
<sequence length="336" mass="37247">MCRWSRFRSATVGRVILIISAKTVQSFAEQSTLIYSDIGTVRLTETKSVSQAGKATIAKRRSVDKGARDIATNPANVCVNMDSKPWQCLCYPGWGGQLCELDLDTCSTRHPCVNGGTCNPVRANQYRCICPEGYGGENCQIVVNPCVQRPCRNNGKCRRISNSTYTCHCEPGFVGQHCESNVDECLPNPCLNHGKCVDRVNSFECVCRDGFIGNRCENDLNECNSNVCRPSSTYKCINTVGSFKCLCNKGFIGTYCEINADDCASNPCLNDGKCVDQVSNYSLIIAAIFVYWKLINYKKCNSNQNDLNTHQVIKNNFGTSFSKQKIVNKLNDEQTV</sequence>
<feature type="domain" description="EGF-like" evidence="8">
    <location>
        <begin position="259"/>
        <end position="287"/>
    </location>
</feature>